<dbReference type="Proteomes" id="UP000095282">
    <property type="component" value="Unplaced"/>
</dbReference>
<organism evidence="1 2">
    <name type="scientific">Caenorhabditis tropicalis</name>
    <dbReference type="NCBI Taxonomy" id="1561998"/>
    <lineage>
        <taxon>Eukaryota</taxon>
        <taxon>Metazoa</taxon>
        <taxon>Ecdysozoa</taxon>
        <taxon>Nematoda</taxon>
        <taxon>Chromadorea</taxon>
        <taxon>Rhabditida</taxon>
        <taxon>Rhabditina</taxon>
        <taxon>Rhabditomorpha</taxon>
        <taxon>Rhabditoidea</taxon>
        <taxon>Rhabditidae</taxon>
        <taxon>Peloderinae</taxon>
        <taxon>Caenorhabditis</taxon>
    </lineage>
</organism>
<accession>A0A1I7UCI8</accession>
<reference evidence="2" key="1">
    <citation type="submission" date="2016-11" db="UniProtKB">
        <authorList>
            <consortium name="WormBaseParasite"/>
        </authorList>
    </citation>
    <scope>IDENTIFICATION</scope>
</reference>
<evidence type="ECO:0000313" key="1">
    <source>
        <dbReference type="Proteomes" id="UP000095282"/>
    </source>
</evidence>
<evidence type="ECO:0000313" key="2">
    <source>
        <dbReference type="WBParaSite" id="Csp11.Scaffold629.g7951.t1"/>
    </source>
</evidence>
<dbReference type="AlphaFoldDB" id="A0A1I7UCI8"/>
<name>A0A1I7UCI8_9PELO</name>
<dbReference type="WBParaSite" id="Csp11.Scaffold629.g7951.t1">
    <property type="protein sequence ID" value="Csp11.Scaffold629.g7951.t1"/>
    <property type="gene ID" value="Csp11.Scaffold629.g7951"/>
</dbReference>
<keyword evidence="1" id="KW-1185">Reference proteome</keyword>
<sequence>MCITGPPEQIVISEWIQKMFDMSKYSSWLVNKKTKQEGEGCSGGSGHIRNEMMFDKFILLLLSQRHSTYNTKATQTIQ</sequence>
<proteinExistence type="predicted"/>
<protein>
    <submittedName>
        <fullName evidence="2">Ovule protein</fullName>
    </submittedName>
</protein>